<dbReference type="PATRIC" id="fig|1423774.3.peg.745"/>
<evidence type="ECO:0000313" key="4">
    <source>
        <dbReference type="Proteomes" id="UP000051302"/>
    </source>
</evidence>
<dbReference type="Proteomes" id="UP000051302">
    <property type="component" value="Unassembled WGS sequence"/>
</dbReference>
<accession>A0A0R1WDQ1</accession>
<protein>
    <recommendedName>
        <fullName evidence="2">S-layer protein C-terminal domain-containing protein</fullName>
    </recommendedName>
</protein>
<name>A0A0R1WDQ1_9LACO</name>
<feature type="chain" id="PRO_5039053456" description="S-layer protein C-terminal domain-containing protein" evidence="1">
    <location>
        <begin position="28"/>
        <end position="141"/>
    </location>
</feature>
<reference evidence="3 4" key="1">
    <citation type="journal article" date="2015" name="Genome Announc.">
        <title>Expanding the biotechnology potential of lactobacilli through comparative genomics of 213 strains and associated genera.</title>
        <authorList>
            <person name="Sun Z."/>
            <person name="Harris H.M."/>
            <person name="McCann A."/>
            <person name="Guo C."/>
            <person name="Argimon S."/>
            <person name="Zhang W."/>
            <person name="Yang X."/>
            <person name="Jeffery I.B."/>
            <person name="Cooney J.C."/>
            <person name="Kagawa T.F."/>
            <person name="Liu W."/>
            <person name="Song Y."/>
            <person name="Salvetti E."/>
            <person name="Wrobel A."/>
            <person name="Rasinkangas P."/>
            <person name="Parkhill J."/>
            <person name="Rea M.C."/>
            <person name="O'Sullivan O."/>
            <person name="Ritari J."/>
            <person name="Douillard F.P."/>
            <person name="Paul Ross R."/>
            <person name="Yang R."/>
            <person name="Briner A.E."/>
            <person name="Felis G.E."/>
            <person name="de Vos W.M."/>
            <person name="Barrangou R."/>
            <person name="Klaenhammer T.R."/>
            <person name="Caufield P.W."/>
            <person name="Cui Y."/>
            <person name="Zhang H."/>
            <person name="O'Toole P.W."/>
        </authorList>
    </citation>
    <scope>NUCLEOTIDE SEQUENCE [LARGE SCALE GENOMIC DNA]</scope>
    <source>
        <strain evidence="3 4">DSM 16982</strain>
    </source>
</reference>
<keyword evidence="4" id="KW-1185">Reference proteome</keyword>
<dbReference type="AlphaFoldDB" id="A0A0R1WDQ1"/>
<dbReference type="InterPro" id="IPR024968">
    <property type="entry name" value="SlpA_C_lactobacillus"/>
</dbReference>
<feature type="domain" description="S-layer protein C-terminal" evidence="2">
    <location>
        <begin position="89"/>
        <end position="130"/>
    </location>
</feature>
<keyword evidence="1" id="KW-0732">Signal</keyword>
<sequence length="141" mass="15535">MKLTQKTLLLTSLLVIGTGVTSIPALTDTVQAATTTSYKNLTPQGFYYRLSKDEFVKASDIKILTKDTQTDDSMIETASPNDFRLETTTTAHIYNQKGQKLSKTLSQGTVCSIGSQDAFTQSTYYKTSADKLTQVNDSTWL</sequence>
<dbReference type="Pfam" id="PF03217">
    <property type="entry name" value="SlpA"/>
    <property type="match status" value="1"/>
</dbReference>
<evidence type="ECO:0000256" key="1">
    <source>
        <dbReference type="SAM" id="SignalP"/>
    </source>
</evidence>
<dbReference type="RefSeq" id="WP_057892293.1">
    <property type="nucleotide sequence ID" value="NZ_AZFV01000017.1"/>
</dbReference>
<proteinExistence type="predicted"/>
<gene>
    <name evidence="3" type="ORF">FD31_GL000725</name>
</gene>
<organism evidence="3 4">
    <name type="scientific">Companilactobacillus nantensis DSM 16982</name>
    <dbReference type="NCBI Taxonomy" id="1423774"/>
    <lineage>
        <taxon>Bacteria</taxon>
        <taxon>Bacillati</taxon>
        <taxon>Bacillota</taxon>
        <taxon>Bacilli</taxon>
        <taxon>Lactobacillales</taxon>
        <taxon>Lactobacillaceae</taxon>
        <taxon>Companilactobacillus</taxon>
    </lineage>
</organism>
<comment type="caution">
    <text evidence="3">The sequence shown here is derived from an EMBL/GenBank/DDBJ whole genome shotgun (WGS) entry which is preliminary data.</text>
</comment>
<feature type="signal peptide" evidence="1">
    <location>
        <begin position="1"/>
        <end position="27"/>
    </location>
</feature>
<dbReference type="EMBL" id="AZFV01000017">
    <property type="protein sequence ID" value="KRM16050.1"/>
    <property type="molecule type" value="Genomic_DNA"/>
</dbReference>
<evidence type="ECO:0000313" key="3">
    <source>
        <dbReference type="EMBL" id="KRM16050.1"/>
    </source>
</evidence>
<evidence type="ECO:0000259" key="2">
    <source>
        <dbReference type="Pfam" id="PF03217"/>
    </source>
</evidence>